<reference evidence="2" key="1">
    <citation type="submission" date="2021-01" db="EMBL/GenBank/DDBJ databases">
        <title>Whole genome shotgun sequence of Planobispora rosea NBRC 15558.</title>
        <authorList>
            <person name="Komaki H."/>
            <person name="Tamura T."/>
        </authorList>
    </citation>
    <scope>NUCLEOTIDE SEQUENCE</scope>
    <source>
        <strain evidence="2">NBRC 15558</strain>
    </source>
</reference>
<dbReference type="EMBL" id="BOOI01000010">
    <property type="protein sequence ID" value="GIH82947.1"/>
    <property type="molecule type" value="Genomic_DNA"/>
</dbReference>
<sequence>MGLVTLSGSSWSRSAEAALPTIPQPEETTTNAAAVTALAVRRRRADVFDSPMPDDATRI</sequence>
<gene>
    <name evidence="2" type="ORF">Pro02_13550</name>
</gene>
<organism evidence="2 3">
    <name type="scientific">Planobispora rosea</name>
    <dbReference type="NCBI Taxonomy" id="35762"/>
    <lineage>
        <taxon>Bacteria</taxon>
        <taxon>Bacillati</taxon>
        <taxon>Actinomycetota</taxon>
        <taxon>Actinomycetes</taxon>
        <taxon>Streptosporangiales</taxon>
        <taxon>Streptosporangiaceae</taxon>
        <taxon>Planobispora</taxon>
    </lineage>
</organism>
<protein>
    <submittedName>
        <fullName evidence="2">Uncharacterized protein</fullName>
    </submittedName>
</protein>
<proteinExistence type="predicted"/>
<evidence type="ECO:0000256" key="1">
    <source>
        <dbReference type="SAM" id="MobiDB-lite"/>
    </source>
</evidence>
<keyword evidence="3" id="KW-1185">Reference proteome</keyword>
<name>A0A8J3RZJ0_PLARO</name>
<feature type="compositionally biased region" description="Polar residues" evidence="1">
    <location>
        <begin position="1"/>
        <end position="13"/>
    </location>
</feature>
<evidence type="ECO:0000313" key="2">
    <source>
        <dbReference type="EMBL" id="GIH82947.1"/>
    </source>
</evidence>
<accession>A0A8J3RZJ0</accession>
<dbReference type="AlphaFoldDB" id="A0A8J3RZJ0"/>
<dbReference type="Proteomes" id="UP000655044">
    <property type="component" value="Unassembled WGS sequence"/>
</dbReference>
<evidence type="ECO:0000313" key="3">
    <source>
        <dbReference type="Proteomes" id="UP000655044"/>
    </source>
</evidence>
<comment type="caution">
    <text evidence="2">The sequence shown here is derived from an EMBL/GenBank/DDBJ whole genome shotgun (WGS) entry which is preliminary data.</text>
</comment>
<feature type="region of interest" description="Disordered" evidence="1">
    <location>
        <begin position="1"/>
        <end position="23"/>
    </location>
</feature>